<keyword evidence="3" id="KW-1185">Reference proteome</keyword>
<feature type="compositionally biased region" description="Basic and acidic residues" evidence="1">
    <location>
        <begin position="219"/>
        <end position="231"/>
    </location>
</feature>
<sequence length="440" mass="51168">MSSRDYDRRRGSSSTNSSRLRMDTSVSQSRPHGESFSKRKEIDNVMRKARESQSSYWNKKLLEAEERDPNRWRHSGYKELYVGSSSEPSRGHPKSPRSPRSRSPHSPRPRSPRTRSPRSPRERSSRERNKNRPAARSSSTGSTCSDRSCSVCSPKERRRVAPLSRSHSRSVSPVRTRTHHKDVIASTSSRTLQSRTRPRSPPLPRPRTPPPAPQPPLRHQKDYKNIKEKEAKVRRKEKHHTRLPEDPRVPDPISLIRKPVKVEKTHTSHGASQIIRPQPESSPSEDSDSSSTTSHVGPPKMTLSERFGKMAQWSVDRRDMENMRITKDGENAMKVVIEGEERIARLGYDSPPPGHYPESLLAQGPRGFECWDDVRVRYDYYKARGYLRDLTLDDYIKWEEWWYKYQEWLEAERFYEQWASTNRSSGGSRKRRGRRNNVTH</sequence>
<feature type="compositionally biased region" description="Basic and acidic residues" evidence="1">
    <location>
        <begin position="119"/>
        <end position="130"/>
    </location>
</feature>
<dbReference type="Pfam" id="PF15692">
    <property type="entry name" value="NKAP"/>
    <property type="match status" value="1"/>
</dbReference>
<organism evidence="2 3">
    <name type="scientific">Cyphomyrmex costatus</name>
    <dbReference type="NCBI Taxonomy" id="456900"/>
    <lineage>
        <taxon>Eukaryota</taxon>
        <taxon>Metazoa</taxon>
        <taxon>Ecdysozoa</taxon>
        <taxon>Arthropoda</taxon>
        <taxon>Hexapoda</taxon>
        <taxon>Insecta</taxon>
        <taxon>Pterygota</taxon>
        <taxon>Neoptera</taxon>
        <taxon>Endopterygota</taxon>
        <taxon>Hymenoptera</taxon>
        <taxon>Apocrita</taxon>
        <taxon>Aculeata</taxon>
        <taxon>Formicoidea</taxon>
        <taxon>Formicidae</taxon>
        <taxon>Myrmicinae</taxon>
        <taxon>Cyphomyrmex</taxon>
    </lineage>
</organism>
<feature type="compositionally biased region" description="Low complexity" evidence="1">
    <location>
        <begin position="185"/>
        <end position="195"/>
    </location>
</feature>
<feature type="compositionally biased region" description="Pro residues" evidence="1">
    <location>
        <begin position="199"/>
        <end position="216"/>
    </location>
</feature>
<dbReference type="STRING" id="456900.A0A151IIV7"/>
<dbReference type="AlphaFoldDB" id="A0A151IIV7"/>
<feature type="compositionally biased region" description="Basic residues" evidence="1">
    <location>
        <begin position="91"/>
        <end position="118"/>
    </location>
</feature>
<evidence type="ECO:0000313" key="2">
    <source>
        <dbReference type="EMBL" id="KYN02453.1"/>
    </source>
</evidence>
<gene>
    <name evidence="2" type="ORF">ALC62_06684</name>
</gene>
<protein>
    <submittedName>
        <fullName evidence="2">Uncharacterized protein</fullName>
    </submittedName>
</protein>
<dbReference type="Proteomes" id="UP000078542">
    <property type="component" value="Unassembled WGS sequence"/>
</dbReference>
<feature type="region of interest" description="Disordered" evidence="1">
    <location>
        <begin position="1"/>
        <end position="308"/>
    </location>
</feature>
<evidence type="ECO:0000256" key="1">
    <source>
        <dbReference type="SAM" id="MobiDB-lite"/>
    </source>
</evidence>
<proteinExistence type="predicted"/>
<feature type="compositionally biased region" description="Basic and acidic residues" evidence="1">
    <location>
        <begin position="60"/>
        <end position="71"/>
    </location>
</feature>
<dbReference type="EMBL" id="KQ977477">
    <property type="protein sequence ID" value="KYN02453.1"/>
    <property type="molecule type" value="Genomic_DNA"/>
</dbReference>
<feature type="compositionally biased region" description="Basic and acidic residues" evidence="1">
    <location>
        <begin position="31"/>
        <end position="51"/>
    </location>
</feature>
<feature type="compositionally biased region" description="Basic residues" evidence="1">
    <location>
        <begin position="232"/>
        <end position="241"/>
    </location>
</feature>
<feature type="compositionally biased region" description="Basic and acidic residues" evidence="1">
    <location>
        <begin position="1"/>
        <end position="10"/>
    </location>
</feature>
<dbReference type="PANTHER" id="PTHR46940:SF1">
    <property type="entry name" value="NKAP DOMAIN CONTAINING 1"/>
    <property type="match status" value="1"/>
</dbReference>
<feature type="compositionally biased region" description="Low complexity" evidence="1">
    <location>
        <begin position="136"/>
        <end position="150"/>
    </location>
</feature>
<name>A0A151IIV7_9HYME</name>
<dbReference type="PANTHER" id="PTHR46940">
    <property type="entry name" value="NKAP DOMAIN-CONTAINING 1"/>
    <property type="match status" value="1"/>
</dbReference>
<dbReference type="InterPro" id="IPR043407">
    <property type="entry name" value="Nkap_D1"/>
</dbReference>
<accession>A0A151IIV7</accession>
<reference evidence="2 3" key="1">
    <citation type="submission" date="2016-03" db="EMBL/GenBank/DDBJ databases">
        <title>Cyphomyrmex costatus WGS genome.</title>
        <authorList>
            <person name="Nygaard S."/>
            <person name="Hu H."/>
            <person name="Boomsma J."/>
            <person name="Zhang G."/>
        </authorList>
    </citation>
    <scope>NUCLEOTIDE SEQUENCE [LARGE SCALE GENOMIC DNA]</scope>
    <source>
        <strain evidence="2">MS0001</strain>
        <tissue evidence="2">Whole body</tissue>
    </source>
</reference>
<evidence type="ECO:0000313" key="3">
    <source>
        <dbReference type="Proteomes" id="UP000078542"/>
    </source>
</evidence>